<evidence type="ECO:0000256" key="6">
    <source>
        <dbReference type="ARBA" id="ARBA00025448"/>
    </source>
</evidence>
<dbReference type="PANTHER" id="PTHR23404">
    <property type="entry name" value="MOLYBDOPTERIN SYNTHASE RELATED"/>
    <property type="match status" value="1"/>
</dbReference>
<comment type="pathway">
    <text evidence="1">Cofactor biosynthesis; molybdopterin biosynthesis.</text>
</comment>
<evidence type="ECO:0000256" key="4">
    <source>
        <dbReference type="ARBA" id="ARBA00013858"/>
    </source>
</evidence>
<evidence type="ECO:0000256" key="2">
    <source>
        <dbReference type="ARBA" id="ARBA00005426"/>
    </source>
</evidence>
<dbReference type="InterPro" id="IPR003448">
    <property type="entry name" value="Mopterin_biosynth_MoaE"/>
</dbReference>
<dbReference type="Pfam" id="PF02391">
    <property type="entry name" value="MoaE"/>
    <property type="match status" value="1"/>
</dbReference>
<dbReference type="GO" id="GO:0030366">
    <property type="term" value="F:molybdopterin synthase activity"/>
    <property type="evidence" value="ECO:0007669"/>
    <property type="project" value="UniProtKB-EC"/>
</dbReference>
<evidence type="ECO:0000256" key="8">
    <source>
        <dbReference type="ARBA" id="ARBA00029745"/>
    </source>
</evidence>
<accession>A0A7W9CH56</accession>
<evidence type="ECO:0000256" key="11">
    <source>
        <dbReference type="ARBA" id="ARBA00032474"/>
    </source>
</evidence>
<evidence type="ECO:0000256" key="5">
    <source>
        <dbReference type="ARBA" id="ARBA00023150"/>
    </source>
</evidence>
<organism evidence="13 14">
    <name type="scientific">Brevundimonas variabilis</name>
    <dbReference type="NCBI Taxonomy" id="74312"/>
    <lineage>
        <taxon>Bacteria</taxon>
        <taxon>Pseudomonadati</taxon>
        <taxon>Pseudomonadota</taxon>
        <taxon>Alphaproteobacteria</taxon>
        <taxon>Caulobacterales</taxon>
        <taxon>Caulobacteraceae</taxon>
        <taxon>Brevundimonas</taxon>
    </lineage>
</organism>
<protein>
    <recommendedName>
        <fullName evidence="4">Molybdopterin synthase catalytic subunit</fullName>
        <ecNumber evidence="3">2.8.1.12</ecNumber>
    </recommendedName>
    <alternativeName>
        <fullName evidence="10">MPT synthase subunit 2</fullName>
    </alternativeName>
    <alternativeName>
        <fullName evidence="8">Molybdenum cofactor biosynthesis protein E</fullName>
    </alternativeName>
    <alternativeName>
        <fullName evidence="9">Molybdopterin-converting factor large subunit</fullName>
    </alternativeName>
    <alternativeName>
        <fullName evidence="11">Molybdopterin-converting factor subunit 2</fullName>
    </alternativeName>
</protein>
<dbReference type="EMBL" id="JACHOR010000002">
    <property type="protein sequence ID" value="MBB5745411.1"/>
    <property type="molecule type" value="Genomic_DNA"/>
</dbReference>
<comment type="subunit">
    <text evidence="7">Heterotetramer of 2 MoaD subunits and 2 MoaE subunits. Also stable as homodimer. The enzyme changes between these two forms during catalysis.</text>
</comment>
<evidence type="ECO:0000256" key="3">
    <source>
        <dbReference type="ARBA" id="ARBA00011950"/>
    </source>
</evidence>
<dbReference type="RefSeq" id="WP_183212410.1">
    <property type="nucleotide sequence ID" value="NZ_JACHOR010000002.1"/>
</dbReference>
<comment type="function">
    <text evidence="6">Converts molybdopterin precursor Z into molybdopterin. This requires the incorporation of two sulfur atoms into precursor Z to generate a dithiolene group. The sulfur is provided by MoaD.</text>
</comment>
<dbReference type="InterPro" id="IPR036563">
    <property type="entry name" value="MoaE_sf"/>
</dbReference>
<keyword evidence="13" id="KW-0808">Transferase</keyword>
<evidence type="ECO:0000256" key="7">
    <source>
        <dbReference type="ARBA" id="ARBA00026066"/>
    </source>
</evidence>
<evidence type="ECO:0000256" key="1">
    <source>
        <dbReference type="ARBA" id="ARBA00005046"/>
    </source>
</evidence>
<dbReference type="Proteomes" id="UP000545037">
    <property type="component" value="Unassembled WGS sequence"/>
</dbReference>
<dbReference type="CDD" id="cd00756">
    <property type="entry name" value="MoaE"/>
    <property type="match status" value="1"/>
</dbReference>
<sequence>MVRLEDTPIDPGALLAEFVRNRGDAGAVVNFTGLTRDATSGQPVSRLTLDAYPGWTEKVMAELEAETRARFDVIDVLAVHRWGVVEVGQPIVFVAVAAVHRRSAFEAADFLMDQLKTHAPFWKKEDGPDGSRWIEARPEDHADAARWIQPE</sequence>
<comment type="catalytic activity">
    <reaction evidence="12">
        <text>2 [molybdopterin-synthase sulfur-carrier protein]-C-terminal-Gly-aminoethanethioate + cyclic pyranopterin phosphate + H2O = molybdopterin + 2 [molybdopterin-synthase sulfur-carrier protein]-C-terminal Gly-Gly + 2 H(+)</text>
        <dbReference type="Rhea" id="RHEA:26333"/>
        <dbReference type="Rhea" id="RHEA-COMP:12202"/>
        <dbReference type="Rhea" id="RHEA-COMP:19907"/>
        <dbReference type="ChEBI" id="CHEBI:15377"/>
        <dbReference type="ChEBI" id="CHEBI:15378"/>
        <dbReference type="ChEBI" id="CHEBI:58698"/>
        <dbReference type="ChEBI" id="CHEBI:59648"/>
        <dbReference type="ChEBI" id="CHEBI:90778"/>
        <dbReference type="ChEBI" id="CHEBI:232372"/>
        <dbReference type="EC" id="2.8.1.12"/>
    </reaction>
</comment>
<comment type="similarity">
    <text evidence="2">Belongs to the MoaE family.</text>
</comment>
<dbReference type="Gene3D" id="3.90.1170.40">
    <property type="entry name" value="Molybdopterin biosynthesis MoaE subunit"/>
    <property type="match status" value="1"/>
</dbReference>
<dbReference type="SUPFAM" id="SSF54690">
    <property type="entry name" value="Molybdopterin synthase subunit MoaE"/>
    <property type="match status" value="1"/>
</dbReference>
<dbReference type="UniPathway" id="UPA00344"/>
<dbReference type="GO" id="GO:0006777">
    <property type="term" value="P:Mo-molybdopterin cofactor biosynthetic process"/>
    <property type="evidence" value="ECO:0007669"/>
    <property type="project" value="UniProtKB-KW"/>
</dbReference>
<comment type="caution">
    <text evidence="13">The sequence shown here is derived from an EMBL/GenBank/DDBJ whole genome shotgun (WGS) entry which is preliminary data.</text>
</comment>
<dbReference type="EC" id="2.8.1.12" evidence="3"/>
<reference evidence="13 14" key="1">
    <citation type="submission" date="2020-08" db="EMBL/GenBank/DDBJ databases">
        <title>Genomic Encyclopedia of Type Strains, Phase IV (KMG-IV): sequencing the most valuable type-strain genomes for metagenomic binning, comparative biology and taxonomic classification.</title>
        <authorList>
            <person name="Goeker M."/>
        </authorList>
    </citation>
    <scope>NUCLEOTIDE SEQUENCE [LARGE SCALE GENOMIC DNA]</scope>
    <source>
        <strain evidence="13 14">DSM 4737</strain>
    </source>
</reference>
<name>A0A7W9CH56_9CAUL</name>
<gene>
    <name evidence="13" type="ORF">GGR13_000995</name>
</gene>
<keyword evidence="14" id="KW-1185">Reference proteome</keyword>
<proteinExistence type="inferred from homology"/>
<evidence type="ECO:0000256" key="10">
    <source>
        <dbReference type="ARBA" id="ARBA00030781"/>
    </source>
</evidence>
<evidence type="ECO:0000256" key="12">
    <source>
        <dbReference type="ARBA" id="ARBA00049878"/>
    </source>
</evidence>
<evidence type="ECO:0000313" key="14">
    <source>
        <dbReference type="Proteomes" id="UP000545037"/>
    </source>
</evidence>
<dbReference type="AlphaFoldDB" id="A0A7W9CH56"/>
<evidence type="ECO:0000256" key="9">
    <source>
        <dbReference type="ARBA" id="ARBA00030407"/>
    </source>
</evidence>
<keyword evidence="5" id="KW-0501">Molybdenum cofactor biosynthesis</keyword>
<evidence type="ECO:0000313" key="13">
    <source>
        <dbReference type="EMBL" id="MBB5745411.1"/>
    </source>
</evidence>